<organism evidence="2">
    <name type="scientific">viral metagenome</name>
    <dbReference type="NCBI Taxonomy" id="1070528"/>
    <lineage>
        <taxon>unclassified sequences</taxon>
        <taxon>metagenomes</taxon>
        <taxon>organismal metagenomes</taxon>
    </lineage>
</organism>
<reference evidence="2" key="1">
    <citation type="journal article" date="2020" name="Nature">
        <title>Giant virus diversity and host interactions through global metagenomics.</title>
        <authorList>
            <person name="Schulz F."/>
            <person name="Roux S."/>
            <person name="Paez-Espino D."/>
            <person name="Jungbluth S."/>
            <person name="Walsh D.A."/>
            <person name="Denef V.J."/>
            <person name="McMahon K.D."/>
            <person name="Konstantinidis K.T."/>
            <person name="Eloe-Fadrosh E.A."/>
            <person name="Kyrpides N.C."/>
            <person name="Woyke T."/>
        </authorList>
    </citation>
    <scope>NUCLEOTIDE SEQUENCE</scope>
    <source>
        <strain evidence="2">GVMAG-M-3300023174-129</strain>
    </source>
</reference>
<protein>
    <submittedName>
        <fullName evidence="2">Uncharacterized protein</fullName>
    </submittedName>
</protein>
<name>A0A6C0D7V2_9ZZZZ</name>
<keyword evidence="1" id="KW-1133">Transmembrane helix</keyword>
<evidence type="ECO:0000256" key="1">
    <source>
        <dbReference type="SAM" id="Phobius"/>
    </source>
</evidence>
<feature type="transmembrane region" description="Helical" evidence="1">
    <location>
        <begin position="6"/>
        <end position="26"/>
    </location>
</feature>
<sequence length="181" mass="20400">MELSFIFYLFAAFIIIPGIFFILVLFNKPTAGIIAAIGMLILFILFGIQFFNEDGTYKQTVSDKYKTWPPQINYCPDFLSLFKNGTELMCVDTVGVASTNSGNSLQLFNPNTNTVPTERQMFHLYLTDESINAYKADTNNATKPFDRKSILIEQCQDKKITWEGIFDGLQPLDGKVPVPPS</sequence>
<evidence type="ECO:0000313" key="2">
    <source>
        <dbReference type="EMBL" id="QHT12214.1"/>
    </source>
</evidence>
<proteinExistence type="predicted"/>
<accession>A0A6C0D7V2</accession>
<keyword evidence="1" id="KW-0472">Membrane</keyword>
<dbReference type="AlphaFoldDB" id="A0A6C0D7V2"/>
<dbReference type="EMBL" id="MN739542">
    <property type="protein sequence ID" value="QHT12214.1"/>
    <property type="molecule type" value="Genomic_DNA"/>
</dbReference>
<feature type="transmembrane region" description="Helical" evidence="1">
    <location>
        <begin position="33"/>
        <end position="51"/>
    </location>
</feature>
<keyword evidence="1" id="KW-0812">Transmembrane</keyword>